<dbReference type="Gene3D" id="3.40.30.10">
    <property type="entry name" value="Glutaredoxin"/>
    <property type="match status" value="1"/>
</dbReference>
<gene>
    <name evidence="2" type="ORF">ACFOU2_02585</name>
</gene>
<sequence length="79" mass="9272">MKITLYVSDHCESCEQVLHYFKEKDFPYEVINVTYDQLMFDRMLSEGGIATPFIVLDGQVFHVFDRDKIEAFLNTSKDV</sequence>
<accession>A0ABV8AZR7</accession>
<dbReference type="InterPro" id="IPR036249">
    <property type="entry name" value="Thioredoxin-like_sf"/>
</dbReference>
<dbReference type="Pfam" id="PF00462">
    <property type="entry name" value="Glutaredoxin"/>
    <property type="match status" value="1"/>
</dbReference>
<dbReference type="SUPFAM" id="SSF52833">
    <property type="entry name" value="Thioredoxin-like"/>
    <property type="match status" value="1"/>
</dbReference>
<dbReference type="Proteomes" id="UP001595752">
    <property type="component" value="Unassembled WGS sequence"/>
</dbReference>
<evidence type="ECO:0000259" key="1">
    <source>
        <dbReference type="Pfam" id="PF00462"/>
    </source>
</evidence>
<feature type="domain" description="Glutaredoxin" evidence="1">
    <location>
        <begin position="3"/>
        <end position="60"/>
    </location>
</feature>
<dbReference type="PROSITE" id="PS51354">
    <property type="entry name" value="GLUTAREDOXIN_2"/>
    <property type="match status" value="1"/>
</dbReference>
<comment type="caution">
    <text evidence="2">The sequence shown here is derived from an EMBL/GenBank/DDBJ whole genome shotgun (WGS) entry which is preliminary data.</text>
</comment>
<evidence type="ECO:0000313" key="3">
    <source>
        <dbReference type="Proteomes" id="UP001595752"/>
    </source>
</evidence>
<protein>
    <submittedName>
        <fullName evidence="2">Glutaredoxin family protein</fullName>
    </submittedName>
</protein>
<dbReference type="CDD" id="cd02976">
    <property type="entry name" value="NrdH"/>
    <property type="match status" value="1"/>
</dbReference>
<dbReference type="InterPro" id="IPR002109">
    <property type="entry name" value="Glutaredoxin"/>
</dbReference>
<keyword evidence="3" id="KW-1185">Reference proteome</keyword>
<organism evidence="2 3">
    <name type="scientific">Bacillus songklensis</name>
    <dbReference type="NCBI Taxonomy" id="1069116"/>
    <lineage>
        <taxon>Bacteria</taxon>
        <taxon>Bacillati</taxon>
        <taxon>Bacillota</taxon>
        <taxon>Bacilli</taxon>
        <taxon>Bacillales</taxon>
        <taxon>Bacillaceae</taxon>
        <taxon>Bacillus</taxon>
    </lineage>
</organism>
<reference evidence="3" key="1">
    <citation type="journal article" date="2019" name="Int. J. Syst. Evol. Microbiol.">
        <title>The Global Catalogue of Microorganisms (GCM) 10K type strain sequencing project: providing services to taxonomists for standard genome sequencing and annotation.</title>
        <authorList>
            <consortium name="The Broad Institute Genomics Platform"/>
            <consortium name="The Broad Institute Genome Sequencing Center for Infectious Disease"/>
            <person name="Wu L."/>
            <person name="Ma J."/>
        </authorList>
    </citation>
    <scope>NUCLEOTIDE SEQUENCE [LARGE SCALE GENOMIC DNA]</scope>
    <source>
        <strain evidence="3">CCUG 61889</strain>
    </source>
</reference>
<dbReference type="EMBL" id="JBHRZT010000016">
    <property type="protein sequence ID" value="MFC3882447.1"/>
    <property type="molecule type" value="Genomic_DNA"/>
</dbReference>
<proteinExistence type="predicted"/>
<evidence type="ECO:0000313" key="2">
    <source>
        <dbReference type="EMBL" id="MFC3882447.1"/>
    </source>
</evidence>
<dbReference type="RefSeq" id="WP_377911935.1">
    <property type="nucleotide sequence ID" value="NZ_JBHRZT010000016.1"/>
</dbReference>
<name>A0ABV8AZR7_9BACI</name>